<dbReference type="EMBL" id="NFLB01000008">
    <property type="protein sequence ID" value="OUQ04958.1"/>
    <property type="molecule type" value="Genomic_DNA"/>
</dbReference>
<dbReference type="GO" id="GO:0016301">
    <property type="term" value="F:kinase activity"/>
    <property type="evidence" value="ECO:0007669"/>
    <property type="project" value="UniProtKB-KW"/>
</dbReference>
<protein>
    <submittedName>
        <fullName evidence="2">Sugar kinase</fullName>
    </submittedName>
</protein>
<sequence length="306" mass="32409">MKYYIGIDLGGTNVRTLLVDENGVVHSEVKDSTESNKGPDYVCDKIIKQIESLDTAVCDGLKGVSGIGIGVPGPVDTKKGYMIMATNLPGFKEYPICDKLTEHFNLPVFIDNDANVAGLAEALLGAGNGYPTCYYVTISTGVGGAFIVDGKLVSGGRGHAGEIGNIIVKNNGYKFGALNPGAVEGEASGTAITRKGKELLGEDKVKHAGDVFELASKGDLKAQSIVDECVLQLATMFANIAHTVDPHCFIVGGGVMKSREYFYDHLVEQFNELIHLGMKGHIPLLTTKLEDSGAIGAAMLPMSKLK</sequence>
<dbReference type="InterPro" id="IPR000600">
    <property type="entry name" value="ROK"/>
</dbReference>
<proteinExistence type="inferred from homology"/>
<accession>A0A1Y4QI62</accession>
<dbReference type="SUPFAM" id="SSF53067">
    <property type="entry name" value="Actin-like ATPase domain"/>
    <property type="match status" value="1"/>
</dbReference>
<name>A0A1Y4QI62_9FIRM</name>
<keyword evidence="2" id="KW-0808">Transferase</keyword>
<dbReference type="Proteomes" id="UP000196258">
    <property type="component" value="Unassembled WGS sequence"/>
</dbReference>
<comment type="similarity">
    <text evidence="1">Belongs to the ROK (NagC/XylR) family.</text>
</comment>
<dbReference type="AlphaFoldDB" id="A0A1Y4QI62"/>
<comment type="caution">
    <text evidence="2">The sequence shown here is derived from an EMBL/GenBank/DDBJ whole genome shotgun (WGS) entry which is preliminary data.</text>
</comment>
<evidence type="ECO:0000313" key="2">
    <source>
        <dbReference type="EMBL" id="OUQ04958.1"/>
    </source>
</evidence>
<reference evidence="3" key="1">
    <citation type="submission" date="2017-04" db="EMBL/GenBank/DDBJ databases">
        <title>Function of individual gut microbiota members based on whole genome sequencing of pure cultures obtained from chicken caecum.</title>
        <authorList>
            <person name="Medvecky M."/>
            <person name="Cejkova D."/>
            <person name="Polansky O."/>
            <person name="Karasova D."/>
            <person name="Kubasova T."/>
            <person name="Cizek A."/>
            <person name="Rychlik I."/>
        </authorList>
    </citation>
    <scope>NUCLEOTIDE SEQUENCE [LARGE SCALE GENOMIC DNA]</scope>
    <source>
        <strain evidence="3">An149</strain>
    </source>
</reference>
<dbReference type="RefSeq" id="WP_087256711.1">
    <property type="nucleotide sequence ID" value="NZ_NFLB01000008.1"/>
</dbReference>
<dbReference type="Pfam" id="PF00480">
    <property type="entry name" value="ROK"/>
    <property type="match status" value="1"/>
</dbReference>
<dbReference type="PANTHER" id="PTHR18964">
    <property type="entry name" value="ROK (REPRESSOR, ORF, KINASE) FAMILY"/>
    <property type="match status" value="1"/>
</dbReference>
<keyword evidence="2" id="KW-0418">Kinase</keyword>
<organism evidence="2 3">
    <name type="scientific">Thomasclavelia spiroformis</name>
    <dbReference type="NCBI Taxonomy" id="29348"/>
    <lineage>
        <taxon>Bacteria</taxon>
        <taxon>Bacillati</taxon>
        <taxon>Bacillota</taxon>
        <taxon>Erysipelotrichia</taxon>
        <taxon>Erysipelotrichales</taxon>
        <taxon>Coprobacillaceae</taxon>
        <taxon>Thomasclavelia</taxon>
    </lineage>
</organism>
<dbReference type="InterPro" id="IPR043129">
    <property type="entry name" value="ATPase_NBD"/>
</dbReference>
<dbReference type="Gene3D" id="3.30.420.40">
    <property type="match status" value="2"/>
</dbReference>
<gene>
    <name evidence="2" type="ORF">B5E91_08075</name>
</gene>
<evidence type="ECO:0000256" key="1">
    <source>
        <dbReference type="ARBA" id="ARBA00006479"/>
    </source>
</evidence>
<dbReference type="PANTHER" id="PTHR18964:SF149">
    <property type="entry name" value="BIFUNCTIONAL UDP-N-ACETYLGLUCOSAMINE 2-EPIMERASE_N-ACETYLMANNOSAMINE KINASE"/>
    <property type="match status" value="1"/>
</dbReference>
<evidence type="ECO:0000313" key="3">
    <source>
        <dbReference type="Proteomes" id="UP000196258"/>
    </source>
</evidence>